<gene>
    <name evidence="2" type="ORF">ABIE13_002641</name>
</gene>
<accession>A0ABV2QA80</accession>
<dbReference type="Proteomes" id="UP001549320">
    <property type="component" value="Unassembled WGS sequence"/>
</dbReference>
<name>A0ABV2QA80_9BURK</name>
<keyword evidence="1" id="KW-0472">Membrane</keyword>
<organism evidence="2 3">
    <name type="scientific">Ottowia thiooxydans</name>
    <dbReference type="NCBI Taxonomy" id="219182"/>
    <lineage>
        <taxon>Bacteria</taxon>
        <taxon>Pseudomonadati</taxon>
        <taxon>Pseudomonadota</taxon>
        <taxon>Betaproteobacteria</taxon>
        <taxon>Burkholderiales</taxon>
        <taxon>Comamonadaceae</taxon>
        <taxon>Ottowia</taxon>
    </lineage>
</organism>
<reference evidence="2 3" key="1">
    <citation type="submission" date="2024-06" db="EMBL/GenBank/DDBJ databases">
        <title>Sorghum-associated microbial communities from plants grown in Nebraska, USA.</title>
        <authorList>
            <person name="Schachtman D."/>
        </authorList>
    </citation>
    <scope>NUCLEOTIDE SEQUENCE [LARGE SCALE GENOMIC DNA]</scope>
    <source>
        <strain evidence="2 3">2709</strain>
    </source>
</reference>
<keyword evidence="1" id="KW-1133">Transmembrane helix</keyword>
<keyword evidence="1" id="KW-0812">Transmembrane</keyword>
<dbReference type="EMBL" id="JBEPSH010000005">
    <property type="protein sequence ID" value="MET4577530.1"/>
    <property type="molecule type" value="Genomic_DNA"/>
</dbReference>
<evidence type="ECO:0000256" key="1">
    <source>
        <dbReference type="SAM" id="Phobius"/>
    </source>
</evidence>
<feature type="transmembrane region" description="Helical" evidence="1">
    <location>
        <begin position="247"/>
        <end position="268"/>
    </location>
</feature>
<feature type="transmembrane region" description="Helical" evidence="1">
    <location>
        <begin position="418"/>
        <end position="440"/>
    </location>
</feature>
<feature type="transmembrane region" description="Helical" evidence="1">
    <location>
        <begin position="214"/>
        <end position="235"/>
    </location>
</feature>
<protein>
    <recommendedName>
        <fullName evidence="4">Glycosyltransferase RgtA/B/C/D-like domain-containing protein</fullName>
    </recommendedName>
</protein>
<keyword evidence="3" id="KW-1185">Reference proteome</keyword>
<feature type="transmembrane region" description="Helical" evidence="1">
    <location>
        <begin position="379"/>
        <end position="397"/>
    </location>
</feature>
<evidence type="ECO:0008006" key="4">
    <source>
        <dbReference type="Google" id="ProtNLM"/>
    </source>
</evidence>
<feature type="transmembrane region" description="Helical" evidence="1">
    <location>
        <begin position="34"/>
        <end position="52"/>
    </location>
</feature>
<proteinExistence type="predicted"/>
<evidence type="ECO:0000313" key="3">
    <source>
        <dbReference type="Proteomes" id="UP001549320"/>
    </source>
</evidence>
<evidence type="ECO:0000313" key="2">
    <source>
        <dbReference type="EMBL" id="MET4577530.1"/>
    </source>
</evidence>
<comment type="caution">
    <text evidence="2">The sequence shown here is derived from an EMBL/GenBank/DDBJ whole genome shotgun (WGS) entry which is preliminary data.</text>
</comment>
<feature type="transmembrane region" description="Helical" evidence="1">
    <location>
        <begin position="139"/>
        <end position="157"/>
    </location>
</feature>
<sequence>MQQHSMKIARYKGKSFKDGVTTIYTSDLISMPRIFWFYFSVVCLVLLLSKATRQLIRFFPSPDAPLNNDAYWTYLPNARALLDHPWEFLTEDPASYYVAPLGYIWPALWGADPALIQLANCFLFLTCILMMWRTASQLGGIWAGILATALIVFHPDLTRHIPLVLTESIYLFGLMLLTMSVVEYALNESKPRAALRWAALGLTVTLLSRPVLQIFALAALVAGLASWTALSWLRVNTSFAHAARAIFLNRPVVVAFIAALVLPAAVVLKNGLCFGLWGIGTGSGSGLYYGVSPFKMGLEPVFSGFNYDAGVTPLTVAPETKGNPLALQSERINTRVAFDIVKNTSFLDNTSFFAQKLKAWLFYSTPEMRMSRNLRGFRTFEWLAIGLAALTILISSKRRALNRRLRLPGRPGMERQKIVVLGLLLLGVLGMSLQLTPVLYNTRYNTFFLEPWMILLASVGTAIVLQLPEKFRHLPVARRLVWLAGKALIVLMLAGMPSVLHRYSLHHESWGMDPYRPGPVAVLLDRSSMGPIHAASASSLGSDRWRLESAPATLTLPLQVVIADTLAPIQVMDGIWRLRFAVSSPEDGAINACRKATLALTNAHPKQTRYEPLPTLYLKPDSAMHTYAIDGNGEMRPAGSGALSITFHCPPGTIVTWAGAELLKSTLPEAAHALIHQNRAIDPYLRRDPR</sequence>
<feature type="transmembrane region" description="Helical" evidence="1">
    <location>
        <begin position="452"/>
        <end position="468"/>
    </location>
</feature>
<feature type="transmembrane region" description="Helical" evidence="1">
    <location>
        <begin position="169"/>
        <end position="186"/>
    </location>
</feature>
<feature type="transmembrane region" description="Helical" evidence="1">
    <location>
        <begin position="480"/>
        <end position="500"/>
    </location>
</feature>